<dbReference type="GeneID" id="85354043"/>
<dbReference type="RefSeq" id="XP_060322537.1">
    <property type="nucleotide sequence ID" value="XM_060470495.1"/>
</dbReference>
<keyword evidence="4" id="KW-1185">Reference proteome</keyword>
<reference evidence="3" key="1">
    <citation type="submission" date="2023-06" db="EMBL/GenBank/DDBJ databases">
        <authorList>
            <consortium name="Lawrence Berkeley National Laboratory"/>
            <person name="Ahrendt S."/>
            <person name="Sahu N."/>
            <person name="Indic B."/>
            <person name="Wong-Bajracharya J."/>
            <person name="Merenyi Z."/>
            <person name="Ke H.-M."/>
            <person name="Monk M."/>
            <person name="Kocsube S."/>
            <person name="Drula E."/>
            <person name="Lipzen A."/>
            <person name="Balint B."/>
            <person name="Henrissat B."/>
            <person name="Andreopoulos B."/>
            <person name="Martin F.M."/>
            <person name="Harder C.B."/>
            <person name="Rigling D."/>
            <person name="Ford K.L."/>
            <person name="Foster G.D."/>
            <person name="Pangilinan J."/>
            <person name="Papanicolaou A."/>
            <person name="Barry K."/>
            <person name="LaButti K."/>
            <person name="Viragh M."/>
            <person name="Koriabine M."/>
            <person name="Yan M."/>
            <person name="Riley R."/>
            <person name="Champramary S."/>
            <person name="Plett K.L."/>
            <person name="Tsai I.J."/>
            <person name="Slot J."/>
            <person name="Sipos G."/>
            <person name="Plett J."/>
            <person name="Nagy L.G."/>
            <person name="Grigoriev I.V."/>
        </authorList>
    </citation>
    <scope>NUCLEOTIDE SEQUENCE</scope>
    <source>
        <strain evidence="3">CCBAS 213</strain>
    </source>
</reference>
<accession>A0AA39J885</accession>
<keyword evidence="2" id="KW-0472">Membrane</keyword>
<evidence type="ECO:0000313" key="3">
    <source>
        <dbReference type="EMBL" id="KAK0437265.1"/>
    </source>
</evidence>
<dbReference type="AlphaFoldDB" id="A0AA39J885"/>
<protein>
    <submittedName>
        <fullName evidence="3">Uncharacterized protein</fullName>
    </submittedName>
</protein>
<dbReference type="Proteomes" id="UP001175211">
    <property type="component" value="Unassembled WGS sequence"/>
</dbReference>
<organism evidence="3 4">
    <name type="scientific">Armillaria tabescens</name>
    <name type="common">Ringless honey mushroom</name>
    <name type="synonym">Agaricus tabescens</name>
    <dbReference type="NCBI Taxonomy" id="1929756"/>
    <lineage>
        <taxon>Eukaryota</taxon>
        <taxon>Fungi</taxon>
        <taxon>Dikarya</taxon>
        <taxon>Basidiomycota</taxon>
        <taxon>Agaricomycotina</taxon>
        <taxon>Agaricomycetes</taxon>
        <taxon>Agaricomycetidae</taxon>
        <taxon>Agaricales</taxon>
        <taxon>Marasmiineae</taxon>
        <taxon>Physalacriaceae</taxon>
        <taxon>Desarmillaria</taxon>
    </lineage>
</organism>
<sequence>MASRLIEQAGGVPKKWPRKVEDRSAYPGSGPFVQPGSELDDLPLPEKCRLDTDSLAILAEGYAEPPWEAVTPPRHPVVIVFLRDRFLGAIVIKTDNGFERSNVVGTGPNFDRTAWSLHAGVLGIFFLCSSFRWSKNGAAMIQKSSLQSFNRSPYQCCRFWKGDVYAKETSGIKIGAIMTARRWRFCQISFSFLLKSTITYLSVATMLWLVELDPTPYGQDATHGEPVETKTTADRARSLGTNNQCPNLLAPPYTAPEEKVDGSSSVTASKPIYTLGQPNVSKIASDEIAYFNDFQFPYWRPWYSLTDGAVFGRAHPKLANHSDCSSLHSQKALVSFSNIENCIVYALAIRVTYKKRESLGLR</sequence>
<keyword evidence="2" id="KW-1133">Transmembrane helix</keyword>
<comment type="caution">
    <text evidence="3">The sequence shown here is derived from an EMBL/GenBank/DDBJ whole genome shotgun (WGS) entry which is preliminary data.</text>
</comment>
<feature type="region of interest" description="Disordered" evidence="1">
    <location>
        <begin position="1"/>
        <end position="38"/>
    </location>
</feature>
<evidence type="ECO:0000313" key="4">
    <source>
        <dbReference type="Proteomes" id="UP001175211"/>
    </source>
</evidence>
<evidence type="ECO:0000256" key="1">
    <source>
        <dbReference type="SAM" id="MobiDB-lite"/>
    </source>
</evidence>
<feature type="transmembrane region" description="Helical" evidence="2">
    <location>
        <begin position="115"/>
        <end position="133"/>
    </location>
</feature>
<dbReference type="EMBL" id="JAUEPS010000115">
    <property type="protein sequence ID" value="KAK0437265.1"/>
    <property type="molecule type" value="Genomic_DNA"/>
</dbReference>
<proteinExistence type="predicted"/>
<feature type="transmembrane region" description="Helical" evidence="2">
    <location>
        <begin position="188"/>
        <end position="210"/>
    </location>
</feature>
<keyword evidence="2" id="KW-0812">Transmembrane</keyword>
<evidence type="ECO:0000256" key="2">
    <source>
        <dbReference type="SAM" id="Phobius"/>
    </source>
</evidence>
<gene>
    <name evidence="3" type="ORF">EV420DRAFT_1487227</name>
</gene>
<name>A0AA39J885_ARMTA</name>